<keyword evidence="4 6" id="KW-1133">Transmembrane helix</keyword>
<feature type="transmembrane region" description="Helical" evidence="6">
    <location>
        <begin position="12"/>
        <end position="34"/>
    </location>
</feature>
<gene>
    <name evidence="7" type="ORF">EFL26_17965</name>
</gene>
<accession>A0A3N0GJB1</accession>
<evidence type="ECO:0000256" key="6">
    <source>
        <dbReference type="SAM" id="Phobius"/>
    </source>
</evidence>
<keyword evidence="7" id="KW-0808">Transferase</keyword>
<feature type="transmembrane region" description="Helical" evidence="6">
    <location>
        <begin position="46"/>
        <end position="62"/>
    </location>
</feature>
<dbReference type="GO" id="GO:0008168">
    <property type="term" value="F:methyltransferase activity"/>
    <property type="evidence" value="ECO:0007669"/>
    <property type="project" value="UniProtKB-KW"/>
</dbReference>
<sequence length="257" mass="27523">MSRRPTQLALSAVAWVGFLAITAWTIAFLAGVLVPRTIDGPVRTTAPRAVVVDLALLLLFALQHSVMARRPVKAWLGRRIPAALGRTTYVLATDVCLVLLLASWEPWGGRVWHVGGPAGVLLWALYAAGWLLAIVSTYAVDHLELVGLRQAGWAAPRDAGEDALQVGGLHAVVRHPLMTGLLLAFWATPRMSASHLLFAAASTGYVAVGIAFEERDLRRTFGSAYDAYAARVPALVPALRIRRGVAPGAEPSESSVR</sequence>
<dbReference type="RefSeq" id="WP_123224282.1">
    <property type="nucleotide sequence ID" value="NZ_RJSF01000044.1"/>
</dbReference>
<evidence type="ECO:0000256" key="2">
    <source>
        <dbReference type="ARBA" id="ARBA00010631"/>
    </source>
</evidence>
<dbReference type="OrthoDB" id="941586at2"/>
<organism evidence="7 8">
    <name type="scientific">Nocardioides pocheonensis</name>
    <dbReference type="NCBI Taxonomy" id="661485"/>
    <lineage>
        <taxon>Bacteria</taxon>
        <taxon>Bacillati</taxon>
        <taxon>Actinomycetota</taxon>
        <taxon>Actinomycetes</taxon>
        <taxon>Propionibacteriales</taxon>
        <taxon>Nocardioidaceae</taxon>
        <taxon>Nocardioides</taxon>
    </lineage>
</organism>
<dbReference type="PANTHER" id="PTHR31040">
    <property type="entry name" value="NURIM"/>
    <property type="match status" value="1"/>
</dbReference>
<dbReference type="Gene3D" id="1.20.120.1630">
    <property type="match status" value="1"/>
</dbReference>
<dbReference type="AlphaFoldDB" id="A0A3N0GJB1"/>
<keyword evidence="3 6" id="KW-0812">Transmembrane</keyword>
<evidence type="ECO:0000256" key="4">
    <source>
        <dbReference type="ARBA" id="ARBA00022989"/>
    </source>
</evidence>
<proteinExistence type="inferred from homology"/>
<evidence type="ECO:0000313" key="7">
    <source>
        <dbReference type="EMBL" id="RNM12519.1"/>
    </source>
</evidence>
<comment type="similarity">
    <text evidence="2">Belongs to the nurim family.</text>
</comment>
<evidence type="ECO:0000256" key="1">
    <source>
        <dbReference type="ARBA" id="ARBA00004141"/>
    </source>
</evidence>
<comment type="subcellular location">
    <subcellularLocation>
        <location evidence="1">Membrane</location>
        <topology evidence="1">Multi-pass membrane protein</topology>
    </subcellularLocation>
</comment>
<comment type="caution">
    <text evidence="7">The sequence shown here is derived from an EMBL/GenBank/DDBJ whole genome shotgun (WGS) entry which is preliminary data.</text>
</comment>
<dbReference type="EMBL" id="RJSF01000044">
    <property type="protein sequence ID" value="RNM12519.1"/>
    <property type="molecule type" value="Genomic_DNA"/>
</dbReference>
<evidence type="ECO:0000313" key="8">
    <source>
        <dbReference type="Proteomes" id="UP000279994"/>
    </source>
</evidence>
<keyword evidence="8" id="KW-1185">Reference proteome</keyword>
<dbReference type="InterPro" id="IPR033580">
    <property type="entry name" value="Nurim-like"/>
</dbReference>
<keyword evidence="7" id="KW-0489">Methyltransferase</keyword>
<dbReference type="PANTHER" id="PTHR31040:SF1">
    <property type="entry name" value="NURIM"/>
    <property type="match status" value="1"/>
</dbReference>
<feature type="transmembrane region" description="Helical" evidence="6">
    <location>
        <begin position="120"/>
        <end position="140"/>
    </location>
</feature>
<reference evidence="7 8" key="1">
    <citation type="submission" date="2018-11" db="EMBL/GenBank/DDBJ databases">
        <authorList>
            <person name="Li F."/>
        </authorList>
    </citation>
    <scope>NUCLEOTIDE SEQUENCE [LARGE SCALE GENOMIC DNA]</scope>
    <source>
        <strain evidence="7 8">Gsoil 818</strain>
    </source>
</reference>
<dbReference type="GO" id="GO:0032259">
    <property type="term" value="P:methylation"/>
    <property type="evidence" value="ECO:0007669"/>
    <property type="project" value="UniProtKB-KW"/>
</dbReference>
<feature type="transmembrane region" description="Helical" evidence="6">
    <location>
        <begin position="83"/>
        <end position="104"/>
    </location>
</feature>
<protein>
    <submittedName>
        <fullName evidence="7">Isoprenylcysteine carboxylmethyltransferase family protein</fullName>
    </submittedName>
</protein>
<dbReference type="Proteomes" id="UP000279994">
    <property type="component" value="Unassembled WGS sequence"/>
</dbReference>
<evidence type="ECO:0000256" key="5">
    <source>
        <dbReference type="ARBA" id="ARBA00023136"/>
    </source>
</evidence>
<keyword evidence="5 6" id="KW-0472">Membrane</keyword>
<evidence type="ECO:0000256" key="3">
    <source>
        <dbReference type="ARBA" id="ARBA00022692"/>
    </source>
</evidence>
<name>A0A3N0GJB1_9ACTN</name>
<dbReference type="GO" id="GO:0016020">
    <property type="term" value="C:membrane"/>
    <property type="evidence" value="ECO:0007669"/>
    <property type="project" value="UniProtKB-SubCell"/>
</dbReference>